<dbReference type="Pfam" id="PF00528">
    <property type="entry name" value="BPD_transp_1"/>
    <property type="match status" value="1"/>
</dbReference>
<reference evidence="10" key="1">
    <citation type="submission" date="2023-05" db="EMBL/GenBank/DDBJ databases">
        <title>Cataloging the Phylogenetic Diversity of Human Bladder Bacteria.</title>
        <authorList>
            <person name="Du J."/>
        </authorList>
    </citation>
    <scope>NUCLEOTIDE SEQUENCE</scope>
    <source>
        <strain evidence="10">UMB1231</strain>
    </source>
</reference>
<protein>
    <submittedName>
        <fullName evidence="10">ABC transporter permease subunit</fullName>
    </submittedName>
</protein>
<evidence type="ECO:0000256" key="1">
    <source>
        <dbReference type="ARBA" id="ARBA00004429"/>
    </source>
</evidence>
<keyword evidence="6 8" id="KW-1133">Transmembrane helix</keyword>
<dbReference type="PANTHER" id="PTHR43357:SF4">
    <property type="entry name" value="INNER MEMBRANE ABC TRANSPORTER PERMEASE PROTEIN YDCV"/>
    <property type="match status" value="1"/>
</dbReference>
<evidence type="ECO:0000256" key="2">
    <source>
        <dbReference type="ARBA" id="ARBA00022448"/>
    </source>
</evidence>
<dbReference type="RefSeq" id="WP_006907885.1">
    <property type="nucleotide sequence ID" value="NZ_JASOOE010000009.1"/>
</dbReference>
<dbReference type="PROSITE" id="PS50928">
    <property type="entry name" value="ABC_TM1"/>
    <property type="match status" value="1"/>
</dbReference>
<dbReference type="AlphaFoldDB" id="A0AAJ1Q4S3"/>
<comment type="subcellular location">
    <subcellularLocation>
        <location evidence="1">Cell inner membrane</location>
        <topology evidence="1">Multi-pass membrane protein</topology>
    </subcellularLocation>
    <subcellularLocation>
        <location evidence="8">Cell membrane</location>
        <topology evidence="8">Multi-pass membrane protein</topology>
    </subcellularLocation>
</comment>
<keyword evidence="4" id="KW-0997">Cell inner membrane</keyword>
<dbReference type="CDD" id="cd06261">
    <property type="entry name" value="TM_PBP2"/>
    <property type="match status" value="1"/>
</dbReference>
<keyword evidence="3" id="KW-1003">Cell membrane</keyword>
<name>A0AAJ1Q4S3_9LACT</name>
<evidence type="ECO:0000313" key="10">
    <source>
        <dbReference type="EMBL" id="MDK7187420.1"/>
    </source>
</evidence>
<proteinExistence type="inferred from homology"/>
<dbReference type="InterPro" id="IPR000515">
    <property type="entry name" value="MetI-like"/>
</dbReference>
<feature type="transmembrane region" description="Helical" evidence="8">
    <location>
        <begin position="171"/>
        <end position="193"/>
    </location>
</feature>
<evidence type="ECO:0000256" key="8">
    <source>
        <dbReference type="RuleBase" id="RU363032"/>
    </source>
</evidence>
<keyword evidence="5 8" id="KW-0812">Transmembrane</keyword>
<sequence>MKRKILNLVLLVSIVSPILVLLLWCVTARWPWPALWPQHFSLRGWEDMTRQSDRLFKSIFTSMSLSLIVALLSTTIALLSARALVLADPFLRRLIRASLALPFIVPVMIFATGIHQKMIEWGLANKLSGIILVHLVYSLPYCAYLIFDAYQAVGIRHEEQAWLLGAKPYQAFIKVTLPLLSPVLFTALSMAYIVSFSQYFLTLMIGGGQVQTLTIWIFPYLQSNDRTLASNYALLFLGITLIVLAVFNGINYLLKRRYQAIDFY</sequence>
<evidence type="ECO:0000256" key="5">
    <source>
        <dbReference type="ARBA" id="ARBA00022692"/>
    </source>
</evidence>
<evidence type="ECO:0000256" key="3">
    <source>
        <dbReference type="ARBA" id="ARBA00022475"/>
    </source>
</evidence>
<dbReference type="PANTHER" id="PTHR43357">
    <property type="entry name" value="INNER MEMBRANE ABC TRANSPORTER PERMEASE PROTEIN YDCV"/>
    <property type="match status" value="1"/>
</dbReference>
<evidence type="ECO:0000259" key="9">
    <source>
        <dbReference type="PROSITE" id="PS50928"/>
    </source>
</evidence>
<dbReference type="GO" id="GO:0005886">
    <property type="term" value="C:plasma membrane"/>
    <property type="evidence" value="ECO:0007669"/>
    <property type="project" value="UniProtKB-SubCell"/>
</dbReference>
<dbReference type="InterPro" id="IPR035906">
    <property type="entry name" value="MetI-like_sf"/>
</dbReference>
<evidence type="ECO:0000256" key="6">
    <source>
        <dbReference type="ARBA" id="ARBA00022989"/>
    </source>
</evidence>
<dbReference type="SUPFAM" id="SSF161098">
    <property type="entry name" value="MetI-like"/>
    <property type="match status" value="1"/>
</dbReference>
<feature type="transmembrane region" description="Helical" evidence="8">
    <location>
        <begin position="233"/>
        <end position="254"/>
    </location>
</feature>
<comment type="similarity">
    <text evidence="8">Belongs to the binding-protein-dependent transport system permease family.</text>
</comment>
<comment type="caution">
    <text evidence="10">The sequence shown here is derived from an EMBL/GenBank/DDBJ whole genome shotgun (WGS) entry which is preliminary data.</text>
</comment>
<feature type="transmembrane region" description="Helical" evidence="8">
    <location>
        <begin position="127"/>
        <end position="150"/>
    </location>
</feature>
<dbReference type="Gene3D" id="1.10.3720.10">
    <property type="entry name" value="MetI-like"/>
    <property type="match status" value="1"/>
</dbReference>
<dbReference type="EMBL" id="JASOOE010000009">
    <property type="protein sequence ID" value="MDK7187420.1"/>
    <property type="molecule type" value="Genomic_DNA"/>
</dbReference>
<feature type="transmembrane region" description="Helical" evidence="8">
    <location>
        <begin position="97"/>
        <end position="115"/>
    </location>
</feature>
<evidence type="ECO:0000256" key="7">
    <source>
        <dbReference type="ARBA" id="ARBA00023136"/>
    </source>
</evidence>
<gene>
    <name evidence="10" type="ORF">QP433_05450</name>
</gene>
<accession>A0AAJ1Q4S3</accession>
<feature type="domain" description="ABC transmembrane type-1" evidence="9">
    <location>
        <begin position="59"/>
        <end position="247"/>
    </location>
</feature>
<evidence type="ECO:0000313" key="11">
    <source>
        <dbReference type="Proteomes" id="UP001229251"/>
    </source>
</evidence>
<evidence type="ECO:0000256" key="4">
    <source>
        <dbReference type="ARBA" id="ARBA00022519"/>
    </source>
</evidence>
<feature type="transmembrane region" description="Helical" evidence="8">
    <location>
        <begin position="199"/>
        <end position="221"/>
    </location>
</feature>
<keyword evidence="7 8" id="KW-0472">Membrane</keyword>
<organism evidence="10 11">
    <name type="scientific">Facklamia hominis</name>
    <dbReference type="NCBI Taxonomy" id="178214"/>
    <lineage>
        <taxon>Bacteria</taxon>
        <taxon>Bacillati</taxon>
        <taxon>Bacillota</taxon>
        <taxon>Bacilli</taxon>
        <taxon>Lactobacillales</taxon>
        <taxon>Aerococcaceae</taxon>
        <taxon>Facklamia</taxon>
    </lineage>
</organism>
<dbReference type="Proteomes" id="UP001229251">
    <property type="component" value="Unassembled WGS sequence"/>
</dbReference>
<dbReference type="GO" id="GO:0055085">
    <property type="term" value="P:transmembrane transport"/>
    <property type="evidence" value="ECO:0007669"/>
    <property type="project" value="InterPro"/>
</dbReference>
<feature type="transmembrane region" description="Helical" evidence="8">
    <location>
        <begin position="59"/>
        <end position="85"/>
    </location>
</feature>
<keyword evidence="2 8" id="KW-0813">Transport</keyword>